<dbReference type="AlphaFoldDB" id="V5SJ50"/>
<keyword evidence="1" id="KW-1133">Transmembrane helix</keyword>
<sequence>MNDPAAYVVAEKTSWRTLAPWIPSLLVPIVLALVLVAYVIFQAAS</sequence>
<proteinExistence type="predicted"/>
<name>V5SJ50_9HYPH</name>
<dbReference type="PATRIC" id="fig|1029756.8.peg.1013"/>
<dbReference type="Proteomes" id="UP000018542">
    <property type="component" value="Chromosome"/>
</dbReference>
<dbReference type="EMBL" id="CP006912">
    <property type="protein sequence ID" value="AHB49974.1"/>
    <property type="molecule type" value="Genomic_DNA"/>
</dbReference>
<accession>V5SJ50</accession>
<feature type="transmembrane region" description="Helical" evidence="1">
    <location>
        <begin position="20"/>
        <end position="41"/>
    </location>
</feature>
<keyword evidence="1" id="KW-0472">Membrane</keyword>
<protein>
    <submittedName>
        <fullName evidence="2">Uncharacterized protein</fullName>
    </submittedName>
</protein>
<dbReference type="KEGG" id="hni:W911_04825"/>
<keyword evidence="3" id="KW-1185">Reference proteome</keyword>
<evidence type="ECO:0000313" key="2">
    <source>
        <dbReference type="EMBL" id="AHB49974.1"/>
    </source>
</evidence>
<evidence type="ECO:0000313" key="3">
    <source>
        <dbReference type="Proteomes" id="UP000018542"/>
    </source>
</evidence>
<keyword evidence="1" id="KW-0812">Transmembrane</keyword>
<dbReference type="HOGENOM" id="CLU_3200799_0_0_5"/>
<reference evidence="2 3" key="1">
    <citation type="journal article" date="2014" name="Genome Announc.">
        <title>Complete Genome Sequence of Hyphomicrobium nitrativorans Strain NL23, a Denitrifying Bacterium Isolated from Biofilm of a Methanol-Fed Denitrification System Treating Seawater at the Montreal Biodome.</title>
        <authorList>
            <person name="Martineau C."/>
            <person name="Villeneuve C."/>
            <person name="Mauffrey F."/>
            <person name="Villemur R."/>
        </authorList>
    </citation>
    <scope>NUCLEOTIDE SEQUENCE [LARGE SCALE GENOMIC DNA]</scope>
    <source>
        <strain evidence="2">NL23</strain>
    </source>
</reference>
<organism evidence="2 3">
    <name type="scientific">Hyphomicrobium nitrativorans NL23</name>
    <dbReference type="NCBI Taxonomy" id="1029756"/>
    <lineage>
        <taxon>Bacteria</taxon>
        <taxon>Pseudomonadati</taxon>
        <taxon>Pseudomonadota</taxon>
        <taxon>Alphaproteobacteria</taxon>
        <taxon>Hyphomicrobiales</taxon>
        <taxon>Hyphomicrobiaceae</taxon>
        <taxon>Hyphomicrobium</taxon>
    </lineage>
</organism>
<gene>
    <name evidence="2" type="ORF">W911_04825</name>
</gene>
<evidence type="ECO:0000256" key="1">
    <source>
        <dbReference type="SAM" id="Phobius"/>
    </source>
</evidence>